<dbReference type="NCBIfam" id="NF001390">
    <property type="entry name" value="PRK00281.1-4"/>
    <property type="match status" value="1"/>
</dbReference>
<evidence type="ECO:0000256" key="2">
    <source>
        <dbReference type="ARBA" id="ARBA00010621"/>
    </source>
</evidence>
<evidence type="ECO:0000256" key="14">
    <source>
        <dbReference type="ARBA" id="ARBA00032707"/>
    </source>
</evidence>
<dbReference type="GO" id="GO:0071555">
    <property type="term" value="P:cell wall organization"/>
    <property type="evidence" value="ECO:0007669"/>
    <property type="project" value="UniProtKB-KW"/>
</dbReference>
<evidence type="ECO:0000256" key="15">
    <source>
        <dbReference type="ARBA" id="ARBA00032932"/>
    </source>
</evidence>
<feature type="transmembrane region" description="Helical" evidence="17">
    <location>
        <begin position="140"/>
        <end position="160"/>
    </location>
</feature>
<accession>A0A0J6CX53</accession>
<feature type="transmembrane region" description="Helical" evidence="17">
    <location>
        <begin position="41"/>
        <end position="61"/>
    </location>
</feature>
<evidence type="ECO:0000256" key="17">
    <source>
        <dbReference type="HAMAP-Rule" id="MF_01006"/>
    </source>
</evidence>
<evidence type="ECO:0000256" key="13">
    <source>
        <dbReference type="ARBA" id="ARBA00023316"/>
    </source>
</evidence>
<dbReference type="InterPro" id="IPR003824">
    <property type="entry name" value="UppP"/>
</dbReference>
<keyword evidence="8 17" id="KW-0133">Cell shape</keyword>
<dbReference type="GO" id="GO:0050380">
    <property type="term" value="F:undecaprenyl-diphosphatase activity"/>
    <property type="evidence" value="ECO:0007669"/>
    <property type="project" value="UniProtKB-UniRule"/>
</dbReference>
<evidence type="ECO:0000256" key="9">
    <source>
        <dbReference type="ARBA" id="ARBA00022984"/>
    </source>
</evidence>
<protein>
    <recommendedName>
        <fullName evidence="4 17">Undecaprenyl-diphosphatase</fullName>
        <ecNumber evidence="3 17">3.6.1.27</ecNumber>
    </recommendedName>
    <alternativeName>
        <fullName evidence="15 17">Bacitracin resistance protein</fullName>
    </alternativeName>
    <alternativeName>
        <fullName evidence="14 17">Undecaprenyl pyrophosphate phosphatase</fullName>
    </alternativeName>
</protein>
<evidence type="ECO:0000313" key="19">
    <source>
        <dbReference type="Proteomes" id="UP000035996"/>
    </source>
</evidence>
<dbReference type="Pfam" id="PF02673">
    <property type="entry name" value="BacA"/>
    <property type="match status" value="1"/>
</dbReference>
<dbReference type="GO" id="GO:0009252">
    <property type="term" value="P:peptidoglycan biosynthetic process"/>
    <property type="evidence" value="ECO:0007669"/>
    <property type="project" value="UniProtKB-KW"/>
</dbReference>
<sequence>MMEMIIAIILGIVEGLTEFLPVSSTGHLILTGYWLGFTGERAKTFEIVIQLGSILAVVVMYRKRFVDLLSPNKQQGGLSLAHLILGMIPAVVAGFLLHGLIKTYLFSPYTVVIGLVIGGVLMIVADLKQRPPTSSSLDDLTLRQAFSIGLFQCLALWPGFSRSGATISGGVLLGTNHKTAAEFSFILAVPMMVAASGYDLLKSYQYLTVSDIPLFATGFLSAFFVALLAIVTFIKFIERVRLIPFAIYRFVLALFVWMVLF</sequence>
<comment type="subcellular location">
    <subcellularLocation>
        <location evidence="1 17">Cell membrane</location>
        <topology evidence="1 17">Multi-pass membrane protein</topology>
    </subcellularLocation>
</comment>
<evidence type="ECO:0000256" key="8">
    <source>
        <dbReference type="ARBA" id="ARBA00022960"/>
    </source>
</evidence>
<dbReference type="GO" id="GO:0005886">
    <property type="term" value="C:plasma membrane"/>
    <property type="evidence" value="ECO:0007669"/>
    <property type="project" value="UniProtKB-SubCell"/>
</dbReference>
<feature type="transmembrane region" description="Helical" evidence="17">
    <location>
        <begin position="180"/>
        <end position="201"/>
    </location>
</feature>
<evidence type="ECO:0000256" key="5">
    <source>
        <dbReference type="ARBA" id="ARBA00022475"/>
    </source>
</evidence>
<evidence type="ECO:0000256" key="4">
    <source>
        <dbReference type="ARBA" id="ARBA00021581"/>
    </source>
</evidence>
<dbReference type="STRING" id="157733.AB986_11640"/>
<evidence type="ECO:0000256" key="3">
    <source>
        <dbReference type="ARBA" id="ARBA00012374"/>
    </source>
</evidence>
<keyword evidence="6 17" id="KW-0812">Transmembrane</keyword>
<keyword evidence="5 17" id="KW-1003">Cell membrane</keyword>
<gene>
    <name evidence="17" type="primary">uppP</name>
    <name evidence="18" type="ORF">AB986_11640</name>
</gene>
<dbReference type="NCBIfam" id="TIGR00753">
    <property type="entry name" value="undec_PP_bacA"/>
    <property type="match status" value="1"/>
</dbReference>
<organism evidence="18 19">
    <name type="scientific">Guptibacillus hwajinpoensis</name>
    <dbReference type="NCBI Taxonomy" id="208199"/>
    <lineage>
        <taxon>Bacteria</taxon>
        <taxon>Bacillati</taxon>
        <taxon>Bacillota</taxon>
        <taxon>Bacilli</taxon>
        <taxon>Bacillales</taxon>
        <taxon>Guptibacillaceae</taxon>
        <taxon>Guptibacillus</taxon>
    </lineage>
</organism>
<feature type="transmembrane region" description="Helical" evidence="17">
    <location>
        <begin position="107"/>
        <end position="128"/>
    </location>
</feature>
<keyword evidence="13 17" id="KW-0961">Cell wall biogenesis/degradation</keyword>
<comment type="caution">
    <text evidence="18">The sequence shown here is derived from an EMBL/GenBank/DDBJ whole genome shotgun (WGS) entry which is preliminary data.</text>
</comment>
<dbReference type="GO" id="GO:0046677">
    <property type="term" value="P:response to antibiotic"/>
    <property type="evidence" value="ECO:0007669"/>
    <property type="project" value="UniProtKB-UniRule"/>
</dbReference>
<dbReference type="Proteomes" id="UP000035996">
    <property type="component" value="Unassembled WGS sequence"/>
</dbReference>
<comment type="miscellaneous">
    <text evidence="17">Bacitracin is thought to be involved in the inhibition of peptidoglycan synthesis by sequestering undecaprenyl diphosphate, thereby reducing the pool of lipid carrier available.</text>
</comment>
<keyword evidence="11 17" id="KW-0472">Membrane</keyword>
<evidence type="ECO:0000256" key="16">
    <source>
        <dbReference type="ARBA" id="ARBA00047594"/>
    </source>
</evidence>
<feature type="transmembrane region" description="Helical" evidence="17">
    <location>
        <begin position="213"/>
        <end position="236"/>
    </location>
</feature>
<comment type="catalytic activity">
    <reaction evidence="16 17">
        <text>di-trans,octa-cis-undecaprenyl diphosphate + H2O = di-trans,octa-cis-undecaprenyl phosphate + phosphate + H(+)</text>
        <dbReference type="Rhea" id="RHEA:28094"/>
        <dbReference type="ChEBI" id="CHEBI:15377"/>
        <dbReference type="ChEBI" id="CHEBI:15378"/>
        <dbReference type="ChEBI" id="CHEBI:43474"/>
        <dbReference type="ChEBI" id="CHEBI:58405"/>
        <dbReference type="ChEBI" id="CHEBI:60392"/>
        <dbReference type="EC" id="3.6.1.27"/>
    </reaction>
</comment>
<dbReference type="HAMAP" id="MF_01006">
    <property type="entry name" value="Undec_diphosphatase"/>
    <property type="match status" value="1"/>
</dbReference>
<comment type="function">
    <text evidence="17">Catalyzes the dephosphorylation of undecaprenyl diphosphate (UPP). Confers resistance to bacitracin.</text>
</comment>
<dbReference type="GO" id="GO:0008360">
    <property type="term" value="P:regulation of cell shape"/>
    <property type="evidence" value="ECO:0007669"/>
    <property type="project" value="UniProtKB-KW"/>
</dbReference>
<dbReference type="NCBIfam" id="NF001389">
    <property type="entry name" value="PRK00281.1-2"/>
    <property type="match status" value="1"/>
</dbReference>
<keyword evidence="7 17" id="KW-0378">Hydrolase</keyword>
<dbReference type="PANTHER" id="PTHR30622:SF3">
    <property type="entry name" value="UNDECAPRENYL-DIPHOSPHATASE"/>
    <property type="match status" value="1"/>
</dbReference>
<reference evidence="18" key="1">
    <citation type="submission" date="2015-06" db="EMBL/GenBank/DDBJ databases">
        <authorList>
            <person name="Liu B."/>
            <person name="Wang J."/>
            <person name="Zhu Y."/>
            <person name="Liu G."/>
            <person name="Chen Q."/>
            <person name="Zheng C."/>
            <person name="Che J."/>
            <person name="Ge C."/>
            <person name="Shi H."/>
            <person name="Pan Z."/>
            <person name="Liu X."/>
        </authorList>
    </citation>
    <scope>NUCLEOTIDE SEQUENCE [LARGE SCALE GENOMIC DNA]</scope>
    <source>
        <strain evidence="18">DSM 16346</strain>
    </source>
</reference>
<dbReference type="PATRIC" id="fig|157733.3.peg.345"/>
<evidence type="ECO:0000256" key="1">
    <source>
        <dbReference type="ARBA" id="ARBA00004651"/>
    </source>
</evidence>
<keyword evidence="19" id="KW-1185">Reference proteome</keyword>
<evidence type="ECO:0000256" key="6">
    <source>
        <dbReference type="ARBA" id="ARBA00022692"/>
    </source>
</evidence>
<dbReference type="PANTHER" id="PTHR30622">
    <property type="entry name" value="UNDECAPRENYL-DIPHOSPHATASE"/>
    <property type="match status" value="1"/>
</dbReference>
<keyword evidence="9 17" id="KW-0573">Peptidoglycan synthesis</keyword>
<comment type="similarity">
    <text evidence="2 17">Belongs to the UppP family.</text>
</comment>
<feature type="transmembrane region" description="Helical" evidence="17">
    <location>
        <begin position="242"/>
        <end position="260"/>
    </location>
</feature>
<evidence type="ECO:0000256" key="7">
    <source>
        <dbReference type="ARBA" id="ARBA00022801"/>
    </source>
</evidence>
<evidence type="ECO:0000256" key="12">
    <source>
        <dbReference type="ARBA" id="ARBA00023251"/>
    </source>
</evidence>
<dbReference type="OrthoDB" id="9808289at2"/>
<keyword evidence="12 17" id="KW-0046">Antibiotic resistance</keyword>
<dbReference type="EC" id="3.6.1.27" evidence="3 17"/>
<proteinExistence type="inferred from homology"/>
<dbReference type="EMBL" id="LELK01000004">
    <property type="protein sequence ID" value="KMM36614.1"/>
    <property type="molecule type" value="Genomic_DNA"/>
</dbReference>
<evidence type="ECO:0000256" key="10">
    <source>
        <dbReference type="ARBA" id="ARBA00022989"/>
    </source>
</evidence>
<feature type="transmembrane region" description="Helical" evidence="17">
    <location>
        <begin position="82"/>
        <end position="101"/>
    </location>
</feature>
<evidence type="ECO:0000313" key="18">
    <source>
        <dbReference type="EMBL" id="KMM36614.1"/>
    </source>
</evidence>
<dbReference type="RefSeq" id="WP_048311326.1">
    <property type="nucleotide sequence ID" value="NZ_CP119526.1"/>
</dbReference>
<keyword evidence="10 17" id="KW-1133">Transmembrane helix</keyword>
<name>A0A0J6CX53_9BACL</name>
<evidence type="ECO:0000256" key="11">
    <source>
        <dbReference type="ARBA" id="ARBA00023136"/>
    </source>
</evidence>
<dbReference type="NCBIfam" id="NF001388">
    <property type="entry name" value="PRK00281.1-1"/>
    <property type="match status" value="1"/>
</dbReference>
<dbReference type="AlphaFoldDB" id="A0A0J6CX53"/>